<evidence type="ECO:0000313" key="1">
    <source>
        <dbReference type="EMBL" id="PMS19261.1"/>
    </source>
</evidence>
<keyword evidence="2" id="KW-1185">Reference proteome</keyword>
<dbReference type="AlphaFoldDB" id="A0A2N7VQ19"/>
<dbReference type="EMBL" id="PNYB01000022">
    <property type="protein sequence ID" value="PMS19261.1"/>
    <property type="molecule type" value="Genomic_DNA"/>
</dbReference>
<protein>
    <submittedName>
        <fullName evidence="1">Uncharacterized protein</fullName>
    </submittedName>
</protein>
<sequence length="103" mass="10198">MARRAQLTLSTAGGGAVASVDWQGGRGLFMVDATWGGGTVALEQQSPAGVWLPLNHEGTSTPISLTANGTANFVSAAGAIRANVTTATAVNAYAVGVPTNNAG</sequence>
<comment type="caution">
    <text evidence="1">The sequence shown here is derived from an EMBL/GenBank/DDBJ whole genome shotgun (WGS) entry which is preliminary data.</text>
</comment>
<dbReference type="Proteomes" id="UP000235347">
    <property type="component" value="Unassembled WGS sequence"/>
</dbReference>
<gene>
    <name evidence="1" type="ORF">C0Z19_21765</name>
</gene>
<dbReference type="RefSeq" id="WP_102611909.1">
    <property type="nucleotide sequence ID" value="NZ_CADIKD010000002.1"/>
</dbReference>
<reference evidence="1 2" key="1">
    <citation type="submission" date="2018-01" db="EMBL/GenBank/DDBJ databases">
        <title>Whole genome analyses suggest that Burkholderia sensu lato contains two further novel genera in the rhizoxinica-symbiotica group Mycetohabitans gen. nov., and Trinickia gen. nov.: implications for the evolution of diazotrophy and nodulation in the Burkholderiaceae.</title>
        <authorList>
            <person name="Estrada-de los Santos P."/>
            <person name="Palmer M."/>
            <person name="Chavez-Ramirez B."/>
            <person name="Beukes C."/>
            <person name="Steenkamp E.T."/>
            <person name="Hirsch A.M."/>
            <person name="Manyaka P."/>
            <person name="Maluk M."/>
            <person name="Lafos M."/>
            <person name="Crook M."/>
            <person name="Gross E."/>
            <person name="Simon M.F."/>
            <person name="Bueno dos Reis Junior F."/>
            <person name="Poole P.S."/>
            <person name="Venter S.N."/>
            <person name="James E.K."/>
        </authorList>
    </citation>
    <scope>NUCLEOTIDE SEQUENCE [LARGE SCALE GENOMIC DNA]</scope>
    <source>
        <strain evidence="1 2">GP25-8</strain>
    </source>
</reference>
<organism evidence="1 2">
    <name type="scientific">Trinickia soli</name>
    <dbReference type="NCBI Taxonomy" id="380675"/>
    <lineage>
        <taxon>Bacteria</taxon>
        <taxon>Pseudomonadati</taxon>
        <taxon>Pseudomonadota</taxon>
        <taxon>Betaproteobacteria</taxon>
        <taxon>Burkholderiales</taxon>
        <taxon>Burkholderiaceae</taxon>
        <taxon>Trinickia</taxon>
    </lineage>
</organism>
<accession>A0A2N7VQ19</accession>
<evidence type="ECO:0000313" key="2">
    <source>
        <dbReference type="Proteomes" id="UP000235347"/>
    </source>
</evidence>
<name>A0A2N7VQ19_9BURK</name>
<proteinExistence type="predicted"/>